<organism evidence="1 2">
    <name type="scientific">Portunus trituberculatus</name>
    <name type="common">Swimming crab</name>
    <name type="synonym">Neptunus trituberculatus</name>
    <dbReference type="NCBI Taxonomy" id="210409"/>
    <lineage>
        <taxon>Eukaryota</taxon>
        <taxon>Metazoa</taxon>
        <taxon>Ecdysozoa</taxon>
        <taxon>Arthropoda</taxon>
        <taxon>Crustacea</taxon>
        <taxon>Multicrustacea</taxon>
        <taxon>Malacostraca</taxon>
        <taxon>Eumalacostraca</taxon>
        <taxon>Eucarida</taxon>
        <taxon>Decapoda</taxon>
        <taxon>Pleocyemata</taxon>
        <taxon>Brachyura</taxon>
        <taxon>Eubrachyura</taxon>
        <taxon>Portunoidea</taxon>
        <taxon>Portunidae</taxon>
        <taxon>Portuninae</taxon>
        <taxon>Portunus</taxon>
    </lineage>
</organism>
<evidence type="ECO:0000313" key="2">
    <source>
        <dbReference type="Proteomes" id="UP000324222"/>
    </source>
</evidence>
<keyword evidence="2" id="KW-1185">Reference proteome</keyword>
<protein>
    <submittedName>
        <fullName evidence="1">Uncharacterized protein</fullName>
    </submittedName>
</protein>
<dbReference type="EMBL" id="VSRR010139110">
    <property type="protein sequence ID" value="MPD04020.1"/>
    <property type="molecule type" value="Genomic_DNA"/>
</dbReference>
<evidence type="ECO:0000313" key="1">
    <source>
        <dbReference type="EMBL" id="MPD04020.1"/>
    </source>
</evidence>
<dbReference type="Proteomes" id="UP000324222">
    <property type="component" value="Unassembled WGS sequence"/>
</dbReference>
<reference evidence="1 2" key="1">
    <citation type="submission" date="2019-05" db="EMBL/GenBank/DDBJ databases">
        <title>Another draft genome of Portunus trituberculatus and its Hox gene families provides insights of decapod evolution.</title>
        <authorList>
            <person name="Jeong J.-H."/>
            <person name="Song I."/>
            <person name="Kim S."/>
            <person name="Choi T."/>
            <person name="Kim D."/>
            <person name="Ryu S."/>
            <person name="Kim W."/>
        </authorList>
    </citation>
    <scope>NUCLEOTIDE SEQUENCE [LARGE SCALE GENOMIC DNA]</scope>
    <source>
        <tissue evidence="1">Muscle</tissue>
    </source>
</reference>
<name>A0A5B7KA92_PORTR</name>
<comment type="caution">
    <text evidence="1">The sequence shown here is derived from an EMBL/GenBank/DDBJ whole genome shotgun (WGS) entry which is preliminary data.</text>
</comment>
<gene>
    <name evidence="1" type="ORF">E2C01_099687</name>
</gene>
<proteinExistence type="predicted"/>
<dbReference type="AlphaFoldDB" id="A0A5B7KA92"/>
<accession>A0A5B7KA92</accession>
<sequence>MAASVPCSAVWPRLFINLTPMSSIFIWNFCRHQK</sequence>